<reference evidence="2 3" key="1">
    <citation type="journal article" date="2017" name="Plant Biotechnol. J.">
        <title>A comprehensive draft genome sequence for lupin (Lupinus angustifolius), an emerging health food: insights into plant-microbe interactions and legume evolution.</title>
        <authorList>
            <person name="Hane J.K."/>
            <person name="Ming Y."/>
            <person name="Kamphuis L.G."/>
            <person name="Nelson M.N."/>
            <person name="Garg G."/>
            <person name="Atkins C.A."/>
            <person name="Bayer P.E."/>
            <person name="Bravo A."/>
            <person name="Bringans S."/>
            <person name="Cannon S."/>
            <person name="Edwards D."/>
            <person name="Foley R."/>
            <person name="Gao L.L."/>
            <person name="Harrison M.J."/>
            <person name="Huang W."/>
            <person name="Hurgobin B."/>
            <person name="Li S."/>
            <person name="Liu C.W."/>
            <person name="McGrath A."/>
            <person name="Morahan G."/>
            <person name="Murray J."/>
            <person name="Weller J."/>
            <person name="Jian J."/>
            <person name="Singh K.B."/>
        </authorList>
    </citation>
    <scope>NUCLEOTIDE SEQUENCE [LARGE SCALE GENOMIC DNA]</scope>
    <source>
        <strain evidence="3">cv. Tanjil</strain>
        <tissue evidence="2">Whole plant</tissue>
    </source>
</reference>
<evidence type="ECO:0000313" key="3">
    <source>
        <dbReference type="Proteomes" id="UP000188354"/>
    </source>
</evidence>
<name>A0A1J7IYC7_LUPAN</name>
<feature type="compositionally biased region" description="Polar residues" evidence="1">
    <location>
        <begin position="219"/>
        <end position="229"/>
    </location>
</feature>
<feature type="region of interest" description="Disordered" evidence="1">
    <location>
        <begin position="208"/>
        <end position="248"/>
    </location>
</feature>
<gene>
    <name evidence="2" type="ORF">TanjilG_02447</name>
</gene>
<dbReference type="AlphaFoldDB" id="A0A1J7IYC7"/>
<sequence>MVFENLEPIFGEPKVEWVGHSSCPLRPFLFHVYVPDSFHLVIHVTDFHSDTWGVHLSISMLEDIRDIIGLGGSWSEFADYFIDSLKSENLKLVLEANSNSDGVSNAKLIAQKSKGMPVITIPLIKLLDSTANEAMSNLSLRLFKEYQSIKCSLVEEQEQSIRLTNLRAAEKYTWIFFCRYHCQLIDGYPICQERNEIMQKQLEQRQKFQKISDSEKAGVSTNGQQNSPDKQAARDTKVKNRVVPTHRR</sequence>
<organism evidence="2 3">
    <name type="scientific">Lupinus angustifolius</name>
    <name type="common">Narrow-leaved blue lupine</name>
    <dbReference type="NCBI Taxonomy" id="3871"/>
    <lineage>
        <taxon>Eukaryota</taxon>
        <taxon>Viridiplantae</taxon>
        <taxon>Streptophyta</taxon>
        <taxon>Embryophyta</taxon>
        <taxon>Tracheophyta</taxon>
        <taxon>Spermatophyta</taxon>
        <taxon>Magnoliopsida</taxon>
        <taxon>eudicotyledons</taxon>
        <taxon>Gunneridae</taxon>
        <taxon>Pentapetalae</taxon>
        <taxon>rosids</taxon>
        <taxon>fabids</taxon>
        <taxon>Fabales</taxon>
        <taxon>Fabaceae</taxon>
        <taxon>Papilionoideae</taxon>
        <taxon>50 kb inversion clade</taxon>
        <taxon>genistoids sensu lato</taxon>
        <taxon>core genistoids</taxon>
        <taxon>Genisteae</taxon>
        <taxon>Lupinus</taxon>
    </lineage>
</organism>
<proteinExistence type="predicted"/>
<dbReference type="Gramene" id="OIW17819">
    <property type="protein sequence ID" value="OIW17819"/>
    <property type="gene ID" value="TanjilG_02447"/>
</dbReference>
<dbReference type="STRING" id="3871.A0A1J7IYC7"/>
<dbReference type="PANTHER" id="PTHR35770">
    <property type="entry name" value="U2 SMALL NUCLEAR RIBONUCLEOPROTEIN AUXILIARY FACTOR-LIKE PROTEIN"/>
    <property type="match status" value="1"/>
</dbReference>
<dbReference type="OMA" id="KAEQKRC"/>
<dbReference type="PANTHER" id="PTHR35770:SF1">
    <property type="entry name" value="U2 SMALL NUCLEAR RIBONUCLEOPROTEIN AUXILIARY FACTOR-LIKE PROTEIN"/>
    <property type="match status" value="1"/>
</dbReference>
<protein>
    <submittedName>
        <fullName evidence="2">Uncharacterized protein</fullName>
    </submittedName>
</protein>
<dbReference type="Proteomes" id="UP000188354">
    <property type="component" value="Chromosome LG01"/>
</dbReference>
<evidence type="ECO:0000256" key="1">
    <source>
        <dbReference type="SAM" id="MobiDB-lite"/>
    </source>
</evidence>
<accession>A0A1J7IYC7</accession>
<evidence type="ECO:0000313" key="2">
    <source>
        <dbReference type="EMBL" id="OIW17819.1"/>
    </source>
</evidence>
<dbReference type="EMBL" id="CM007361">
    <property type="protein sequence ID" value="OIW17819.1"/>
    <property type="molecule type" value="Genomic_DNA"/>
</dbReference>
<keyword evidence="3" id="KW-1185">Reference proteome</keyword>